<proteinExistence type="predicted"/>
<keyword evidence="2" id="KW-1185">Reference proteome</keyword>
<evidence type="ECO:0008006" key="3">
    <source>
        <dbReference type="Google" id="ProtNLM"/>
    </source>
</evidence>
<evidence type="ECO:0000313" key="1">
    <source>
        <dbReference type="EMBL" id="BDD00424.1"/>
    </source>
</evidence>
<accession>A0ABM7VHH4</accession>
<protein>
    <recommendedName>
        <fullName evidence="3">DUF4375 domain-containing protein</fullName>
    </recommendedName>
</protein>
<dbReference type="RefSeq" id="WP_332919419.1">
    <property type="nucleotide sequence ID" value="NZ_AP025292.1"/>
</dbReference>
<reference evidence="1 2" key="1">
    <citation type="submission" date="2021-12" db="EMBL/GenBank/DDBJ databases">
        <title>Genome sequencing of bacteria with rrn-lacking chromosome and rrn-plasmid.</title>
        <authorList>
            <person name="Anda M."/>
            <person name="Iwasaki W."/>
        </authorList>
    </citation>
    <scope>NUCLEOTIDE SEQUENCE [LARGE SCALE GENOMIC DNA]</scope>
    <source>
        <strain evidence="1 2">NBRC 101262</strain>
    </source>
</reference>
<name>A0ABM7VHH4_9BACT</name>
<dbReference type="EMBL" id="AP025292">
    <property type="protein sequence ID" value="BDD00424.1"/>
    <property type="molecule type" value="Genomic_DNA"/>
</dbReference>
<dbReference type="Proteomes" id="UP001354989">
    <property type="component" value="Chromosome"/>
</dbReference>
<sequence length="157" mass="17997">MSNNTNIIVTENHIQQAFDQIHESGNMEKIMTAFSLEQRSLLTYLFLMQEKLEFEDDFELLLLLGTSIWLSYKNAVGSIEPVSEALIMNNANAYMAKLKHEGQHIATEHSQTELLAFVEQMIKNHQEDKPNFDLKSQSIIMTTSHILIDALEEALKK</sequence>
<gene>
    <name evidence="1" type="ORF">PEPS_27040</name>
</gene>
<organism evidence="1 2">
    <name type="scientific">Persicobacter psychrovividus</name>
    <dbReference type="NCBI Taxonomy" id="387638"/>
    <lineage>
        <taxon>Bacteria</taxon>
        <taxon>Pseudomonadati</taxon>
        <taxon>Bacteroidota</taxon>
        <taxon>Cytophagia</taxon>
        <taxon>Cytophagales</taxon>
        <taxon>Persicobacteraceae</taxon>
        <taxon>Persicobacter</taxon>
    </lineage>
</organism>
<evidence type="ECO:0000313" key="2">
    <source>
        <dbReference type="Proteomes" id="UP001354989"/>
    </source>
</evidence>